<reference evidence="2 3" key="1">
    <citation type="journal article" date="2008" name="Nature">
        <title>The Phaeodactylum genome reveals the evolutionary history of diatom genomes.</title>
        <authorList>
            <person name="Bowler C."/>
            <person name="Allen A.E."/>
            <person name="Badger J.H."/>
            <person name="Grimwood J."/>
            <person name="Jabbari K."/>
            <person name="Kuo A."/>
            <person name="Maheswari U."/>
            <person name="Martens C."/>
            <person name="Maumus F."/>
            <person name="Otillar R.P."/>
            <person name="Rayko E."/>
            <person name="Salamov A."/>
            <person name="Vandepoele K."/>
            <person name="Beszteri B."/>
            <person name="Gruber A."/>
            <person name="Heijde M."/>
            <person name="Katinka M."/>
            <person name="Mock T."/>
            <person name="Valentin K."/>
            <person name="Verret F."/>
            <person name="Berges J.A."/>
            <person name="Brownlee C."/>
            <person name="Cadoret J.P."/>
            <person name="Chiovitti A."/>
            <person name="Choi C.J."/>
            <person name="Coesel S."/>
            <person name="De Martino A."/>
            <person name="Detter J.C."/>
            <person name="Durkin C."/>
            <person name="Falciatore A."/>
            <person name="Fournet J."/>
            <person name="Haruta M."/>
            <person name="Huysman M.J."/>
            <person name="Jenkins B.D."/>
            <person name="Jiroutova K."/>
            <person name="Jorgensen R.E."/>
            <person name="Joubert Y."/>
            <person name="Kaplan A."/>
            <person name="Kroger N."/>
            <person name="Kroth P.G."/>
            <person name="La Roche J."/>
            <person name="Lindquist E."/>
            <person name="Lommer M."/>
            <person name="Martin-Jezequel V."/>
            <person name="Lopez P.J."/>
            <person name="Lucas S."/>
            <person name="Mangogna M."/>
            <person name="McGinnis K."/>
            <person name="Medlin L.K."/>
            <person name="Montsant A."/>
            <person name="Oudot-Le Secq M.P."/>
            <person name="Napoli C."/>
            <person name="Obornik M."/>
            <person name="Parker M.S."/>
            <person name="Petit J.L."/>
            <person name="Porcel B.M."/>
            <person name="Poulsen N."/>
            <person name="Robison M."/>
            <person name="Rychlewski L."/>
            <person name="Rynearson T.A."/>
            <person name="Schmutz J."/>
            <person name="Shapiro H."/>
            <person name="Siaut M."/>
            <person name="Stanley M."/>
            <person name="Sussman M.R."/>
            <person name="Taylor A.R."/>
            <person name="Vardi A."/>
            <person name="von Dassow P."/>
            <person name="Vyverman W."/>
            <person name="Willis A."/>
            <person name="Wyrwicz L.S."/>
            <person name="Rokhsar D.S."/>
            <person name="Weissenbach J."/>
            <person name="Armbrust E.V."/>
            <person name="Green B.R."/>
            <person name="Van de Peer Y."/>
            <person name="Grigoriev I.V."/>
        </authorList>
    </citation>
    <scope>NUCLEOTIDE SEQUENCE [LARGE SCALE GENOMIC DNA]</scope>
    <source>
        <strain evidence="2 3">CCAP 1055/1</strain>
    </source>
</reference>
<dbReference type="InParanoid" id="B5Y421"/>
<dbReference type="EMBL" id="CP001141">
    <property type="protein sequence ID" value="ACI65400.1"/>
    <property type="molecule type" value="Genomic_DNA"/>
</dbReference>
<dbReference type="InterPro" id="IPR011051">
    <property type="entry name" value="RmlC_Cupin_sf"/>
</dbReference>
<dbReference type="Pfam" id="PF07883">
    <property type="entry name" value="Cupin_2"/>
    <property type="match status" value="1"/>
</dbReference>
<dbReference type="InterPro" id="IPR013096">
    <property type="entry name" value="Cupin_2"/>
</dbReference>
<dbReference type="HOGENOM" id="CLU_1506255_0_0_1"/>
<keyword evidence="3" id="KW-1185">Reference proteome</keyword>
<dbReference type="RefSeq" id="XP_002185930.1">
    <property type="nucleotide sequence ID" value="XM_002185894.1"/>
</dbReference>
<sequence>MGRESVRRVWHDRAWAYACLGCLFGYAFCWVQNQVLEIGVHSSTSLQEALTDQPPFSSSATVVATDQVRLRPTSHLGIFKRQLLEHSAIPNVAGCAVVDILPGKLIATHVHGSMHEFFYVLSGQGYATVTDWPNELVTMKTGDFLHVPPTKAHAFSVASEDTEPLRLFYCGVTVGPKLG</sequence>
<reference evidence="3" key="2">
    <citation type="submission" date="2008-08" db="EMBL/GenBank/DDBJ databases">
        <authorList>
            <consortium name="Diatom Consortium"/>
            <person name="Grigoriev I."/>
            <person name="Grimwood J."/>
            <person name="Kuo A."/>
            <person name="Otillar R.P."/>
            <person name="Salamov A."/>
            <person name="Detter J.C."/>
            <person name="Lindquist E."/>
            <person name="Shapiro H."/>
            <person name="Lucas S."/>
            <person name="Glavina del Rio T."/>
            <person name="Pitluck S."/>
            <person name="Rokhsar D."/>
            <person name="Bowler C."/>
        </authorList>
    </citation>
    <scope>GENOME REANNOTATION</scope>
    <source>
        <strain evidence="3">CCAP 1055/1</strain>
    </source>
</reference>
<dbReference type="GeneID" id="7204428"/>
<dbReference type="KEGG" id="pti:PHATR_36928"/>
<feature type="domain" description="Cupin type-2" evidence="1">
    <location>
        <begin position="97"/>
        <end position="167"/>
    </location>
</feature>
<dbReference type="Proteomes" id="UP000000759">
    <property type="component" value="Chromosome 11"/>
</dbReference>
<dbReference type="PaxDb" id="2850-Phatr36928"/>
<accession>B5Y421</accession>
<organism evidence="2 3">
    <name type="scientific">Phaeodactylum tricornutum (strain CCAP 1055/1)</name>
    <dbReference type="NCBI Taxonomy" id="556484"/>
    <lineage>
        <taxon>Eukaryota</taxon>
        <taxon>Sar</taxon>
        <taxon>Stramenopiles</taxon>
        <taxon>Ochrophyta</taxon>
        <taxon>Bacillariophyta</taxon>
        <taxon>Bacillariophyceae</taxon>
        <taxon>Bacillariophycidae</taxon>
        <taxon>Naviculales</taxon>
        <taxon>Phaeodactylaceae</taxon>
        <taxon>Phaeodactylum</taxon>
    </lineage>
</organism>
<dbReference type="Gene3D" id="2.60.120.10">
    <property type="entry name" value="Jelly Rolls"/>
    <property type="match status" value="1"/>
</dbReference>
<name>B5Y421_PHATC</name>
<evidence type="ECO:0000313" key="3">
    <source>
        <dbReference type="Proteomes" id="UP000000759"/>
    </source>
</evidence>
<gene>
    <name evidence="2" type="ORF">PHATR_36928</name>
</gene>
<protein>
    <recommendedName>
        <fullName evidence="1">Cupin type-2 domain-containing protein</fullName>
    </recommendedName>
</protein>
<evidence type="ECO:0000313" key="2">
    <source>
        <dbReference type="EMBL" id="ACI65400.1"/>
    </source>
</evidence>
<dbReference type="AlphaFoldDB" id="B5Y421"/>
<proteinExistence type="predicted"/>
<dbReference type="InterPro" id="IPR014710">
    <property type="entry name" value="RmlC-like_jellyroll"/>
</dbReference>
<dbReference type="SUPFAM" id="SSF51182">
    <property type="entry name" value="RmlC-like cupins"/>
    <property type="match status" value="1"/>
</dbReference>
<evidence type="ECO:0000259" key="1">
    <source>
        <dbReference type="Pfam" id="PF07883"/>
    </source>
</evidence>